<dbReference type="PANTHER" id="PTHR24269">
    <property type="entry name" value="KREMEN PROTEIN"/>
    <property type="match status" value="1"/>
</dbReference>
<organism evidence="9 10">
    <name type="scientific">Sclerotinia sclerotiorum (strain ATCC 18683 / 1980 / Ss-1)</name>
    <name type="common">White mold</name>
    <name type="synonym">Whetzelinia sclerotiorum</name>
    <dbReference type="NCBI Taxonomy" id="665079"/>
    <lineage>
        <taxon>Eukaryota</taxon>
        <taxon>Fungi</taxon>
        <taxon>Dikarya</taxon>
        <taxon>Ascomycota</taxon>
        <taxon>Pezizomycotina</taxon>
        <taxon>Leotiomycetes</taxon>
        <taxon>Helotiales</taxon>
        <taxon>Sclerotiniaceae</taxon>
        <taxon>Sclerotinia</taxon>
    </lineage>
</organism>
<name>A7E7L9_SCLS1</name>
<evidence type="ECO:0000256" key="2">
    <source>
        <dbReference type="ARBA" id="ARBA00022692"/>
    </source>
</evidence>
<dbReference type="GeneID" id="5493675"/>
<dbReference type="Proteomes" id="UP000001312">
    <property type="component" value="Unassembled WGS sequence"/>
</dbReference>
<evidence type="ECO:0000256" key="7">
    <source>
        <dbReference type="SAM" id="SignalP"/>
    </source>
</evidence>
<dbReference type="EMBL" id="CH476622">
    <property type="protein sequence ID" value="EDN96371.1"/>
    <property type="molecule type" value="Genomic_DNA"/>
</dbReference>
<keyword evidence="5" id="KW-0472">Membrane</keyword>
<sequence>MAHTLSFIAMLFAFLSLTTFTFAQSLTTSATSTSTATAAIVPSASSYTYIGCYNETSNTNSTGGLRALNGGVTEALDVMTVPLCMAFCKSNGYVYAGIEYTRECYCAQYLSALAPKVDDSHCNLPCEGNSSQICGGSWTLSVYLRENNKKGAASGGRAELIGRQAVLALGIGFVESDFGSKVSLLWSHSCT</sequence>
<dbReference type="eggNOG" id="KOG4157">
    <property type="taxonomic scope" value="Eukaryota"/>
</dbReference>
<keyword evidence="4" id="KW-1133">Transmembrane helix</keyword>
<dbReference type="PROSITE" id="PS51212">
    <property type="entry name" value="WSC"/>
    <property type="match status" value="1"/>
</dbReference>
<dbReference type="GO" id="GO:0005886">
    <property type="term" value="C:plasma membrane"/>
    <property type="evidence" value="ECO:0000318"/>
    <property type="project" value="GO_Central"/>
</dbReference>
<keyword evidence="6" id="KW-0325">Glycoprotein</keyword>
<proteinExistence type="predicted"/>
<dbReference type="InParanoid" id="A7E7L9"/>
<evidence type="ECO:0000259" key="8">
    <source>
        <dbReference type="PROSITE" id="PS51212"/>
    </source>
</evidence>
<evidence type="ECO:0000313" key="9">
    <source>
        <dbReference type="EMBL" id="EDN96371.1"/>
    </source>
</evidence>
<dbReference type="HOGENOM" id="CLU_116866_1_0_1"/>
<accession>A7E7L9</accession>
<dbReference type="AlphaFoldDB" id="A7E7L9"/>
<dbReference type="InterPro" id="IPR051836">
    <property type="entry name" value="Kremen_rcpt"/>
</dbReference>
<dbReference type="OMA" id="RECWCAQ"/>
<evidence type="ECO:0000313" key="10">
    <source>
        <dbReference type="Proteomes" id="UP000001312"/>
    </source>
</evidence>
<dbReference type="GO" id="GO:0007165">
    <property type="term" value="P:signal transduction"/>
    <property type="evidence" value="ECO:0000318"/>
    <property type="project" value="GO_Central"/>
</dbReference>
<dbReference type="Pfam" id="PF01822">
    <property type="entry name" value="WSC"/>
    <property type="match status" value="1"/>
</dbReference>
<evidence type="ECO:0000256" key="3">
    <source>
        <dbReference type="ARBA" id="ARBA00022729"/>
    </source>
</evidence>
<protein>
    <recommendedName>
        <fullName evidence="8">WSC domain-containing protein</fullName>
    </recommendedName>
</protein>
<evidence type="ECO:0000256" key="5">
    <source>
        <dbReference type="ARBA" id="ARBA00023136"/>
    </source>
</evidence>
<dbReference type="SMART" id="SM00321">
    <property type="entry name" value="WSC"/>
    <property type="match status" value="1"/>
</dbReference>
<evidence type="ECO:0000256" key="4">
    <source>
        <dbReference type="ARBA" id="ARBA00022989"/>
    </source>
</evidence>
<keyword evidence="10" id="KW-1185">Reference proteome</keyword>
<dbReference type="InterPro" id="IPR002889">
    <property type="entry name" value="WSC_carb-bd"/>
</dbReference>
<dbReference type="KEGG" id="ssl:SS1G_01297"/>
<dbReference type="PANTHER" id="PTHR24269:SF16">
    <property type="entry name" value="PROTEIN SLG1"/>
    <property type="match status" value="1"/>
</dbReference>
<reference evidence="10" key="1">
    <citation type="journal article" date="2011" name="PLoS Genet.">
        <title>Genomic analysis of the necrotrophic fungal pathogens Sclerotinia sclerotiorum and Botrytis cinerea.</title>
        <authorList>
            <person name="Amselem J."/>
            <person name="Cuomo C.A."/>
            <person name="van Kan J.A."/>
            <person name="Viaud M."/>
            <person name="Benito E.P."/>
            <person name="Couloux A."/>
            <person name="Coutinho P.M."/>
            <person name="de Vries R.P."/>
            <person name="Dyer P.S."/>
            <person name="Fillinger S."/>
            <person name="Fournier E."/>
            <person name="Gout L."/>
            <person name="Hahn M."/>
            <person name="Kohn L."/>
            <person name="Lapalu N."/>
            <person name="Plummer K.M."/>
            <person name="Pradier J.M."/>
            <person name="Quevillon E."/>
            <person name="Sharon A."/>
            <person name="Simon A."/>
            <person name="ten Have A."/>
            <person name="Tudzynski B."/>
            <person name="Tudzynski P."/>
            <person name="Wincker P."/>
            <person name="Andrew M."/>
            <person name="Anthouard V."/>
            <person name="Beever R.E."/>
            <person name="Beffa R."/>
            <person name="Benoit I."/>
            <person name="Bouzid O."/>
            <person name="Brault B."/>
            <person name="Chen Z."/>
            <person name="Choquer M."/>
            <person name="Collemare J."/>
            <person name="Cotton P."/>
            <person name="Danchin E.G."/>
            <person name="Da Silva C."/>
            <person name="Gautier A."/>
            <person name="Giraud C."/>
            <person name="Giraud T."/>
            <person name="Gonzalez C."/>
            <person name="Grossetete S."/>
            <person name="Guldener U."/>
            <person name="Henrissat B."/>
            <person name="Howlett B.J."/>
            <person name="Kodira C."/>
            <person name="Kretschmer M."/>
            <person name="Lappartient A."/>
            <person name="Leroch M."/>
            <person name="Levis C."/>
            <person name="Mauceli E."/>
            <person name="Neuveglise C."/>
            <person name="Oeser B."/>
            <person name="Pearson M."/>
            <person name="Poulain J."/>
            <person name="Poussereau N."/>
            <person name="Quesneville H."/>
            <person name="Rascle C."/>
            <person name="Schumacher J."/>
            <person name="Segurens B."/>
            <person name="Sexton A."/>
            <person name="Silva E."/>
            <person name="Sirven C."/>
            <person name="Soanes D.M."/>
            <person name="Talbot N.J."/>
            <person name="Templeton M."/>
            <person name="Yandava C."/>
            <person name="Yarden O."/>
            <person name="Zeng Q."/>
            <person name="Rollins J.A."/>
            <person name="Lebrun M.H."/>
            <person name="Dickman M."/>
        </authorList>
    </citation>
    <scope>NUCLEOTIDE SEQUENCE [LARGE SCALE GENOMIC DNA]</scope>
    <source>
        <strain evidence="10">ATCC 18683 / 1980 / Ss-1</strain>
    </source>
</reference>
<feature type="chain" id="PRO_5002705907" description="WSC domain-containing protein" evidence="7">
    <location>
        <begin position="24"/>
        <end position="191"/>
    </location>
</feature>
<feature type="domain" description="WSC" evidence="8">
    <location>
        <begin position="46"/>
        <end position="146"/>
    </location>
</feature>
<comment type="subcellular location">
    <subcellularLocation>
        <location evidence="1">Membrane</location>
        <topology evidence="1">Single-pass membrane protein</topology>
    </subcellularLocation>
</comment>
<feature type="signal peptide" evidence="7">
    <location>
        <begin position="1"/>
        <end position="23"/>
    </location>
</feature>
<evidence type="ECO:0000256" key="1">
    <source>
        <dbReference type="ARBA" id="ARBA00004167"/>
    </source>
</evidence>
<evidence type="ECO:0000256" key="6">
    <source>
        <dbReference type="ARBA" id="ARBA00023180"/>
    </source>
</evidence>
<dbReference type="GO" id="GO:0004888">
    <property type="term" value="F:transmembrane signaling receptor activity"/>
    <property type="evidence" value="ECO:0000318"/>
    <property type="project" value="GO_Central"/>
</dbReference>
<gene>
    <name evidence="9" type="ORF">SS1G_01297</name>
</gene>
<dbReference type="RefSeq" id="XP_001597103.1">
    <property type="nucleotide sequence ID" value="XM_001597053.1"/>
</dbReference>
<keyword evidence="2" id="KW-0812">Transmembrane</keyword>
<keyword evidence="3 7" id="KW-0732">Signal</keyword>